<proteinExistence type="predicted"/>
<accession>E6QJB2</accession>
<reference evidence="2" key="1">
    <citation type="submission" date="2009-10" db="EMBL/GenBank/DDBJ databases">
        <title>Diversity of trophic interactions inside an arsenic-rich microbial ecosystem.</title>
        <authorList>
            <person name="Bertin P.N."/>
            <person name="Heinrich-Salmeron A."/>
            <person name="Pelletier E."/>
            <person name="Goulhen-Chollet F."/>
            <person name="Arsene-Ploetze F."/>
            <person name="Gallien S."/>
            <person name="Calteau A."/>
            <person name="Vallenet D."/>
            <person name="Casiot C."/>
            <person name="Chane-Woon-Ming B."/>
            <person name="Giloteaux L."/>
            <person name="Barakat M."/>
            <person name="Bonnefoy V."/>
            <person name="Bruneel O."/>
            <person name="Chandler M."/>
            <person name="Cleiss J."/>
            <person name="Duran R."/>
            <person name="Elbaz-Poulichet F."/>
            <person name="Fonknechten N."/>
            <person name="Lauga B."/>
            <person name="Mornico D."/>
            <person name="Ortet P."/>
            <person name="Schaeffer C."/>
            <person name="Siguier P."/>
            <person name="Alexander Thil Smith A."/>
            <person name="Van Dorsselaer A."/>
            <person name="Weissenbach J."/>
            <person name="Medigue C."/>
            <person name="Le Paslier D."/>
        </authorList>
    </citation>
    <scope>NUCLEOTIDE SEQUENCE</scope>
</reference>
<organism evidence="2">
    <name type="scientific">mine drainage metagenome</name>
    <dbReference type="NCBI Taxonomy" id="410659"/>
    <lineage>
        <taxon>unclassified sequences</taxon>
        <taxon>metagenomes</taxon>
        <taxon>ecological metagenomes</taxon>
    </lineage>
</organism>
<comment type="caution">
    <text evidence="2">The sequence shown here is derived from an EMBL/GenBank/DDBJ whole genome shotgun (WGS) entry which is preliminary data.</text>
</comment>
<dbReference type="EMBL" id="CABQ01000087">
    <property type="protein sequence ID" value="CBI07328.1"/>
    <property type="molecule type" value="Genomic_DNA"/>
</dbReference>
<name>E6QJB2_9ZZZZ</name>
<protein>
    <submittedName>
        <fullName evidence="2">Uncharacterized protein</fullName>
    </submittedName>
</protein>
<dbReference type="AlphaFoldDB" id="E6QJB2"/>
<gene>
    <name evidence="2" type="ORF">CARN6_0660</name>
</gene>
<keyword evidence="1" id="KW-0812">Transmembrane</keyword>
<sequence length="66" mass="6975">MIDDPFYLIGRRAGERVGPVSSGIKPSTIRAEGGGSTTLQAWGWNAATFGAGAILGWLAKTRRGNR</sequence>
<evidence type="ECO:0000313" key="2">
    <source>
        <dbReference type="EMBL" id="CBI07328.1"/>
    </source>
</evidence>
<feature type="transmembrane region" description="Helical" evidence="1">
    <location>
        <begin position="41"/>
        <end position="59"/>
    </location>
</feature>
<keyword evidence="1" id="KW-1133">Transmembrane helix</keyword>
<evidence type="ECO:0000256" key="1">
    <source>
        <dbReference type="SAM" id="Phobius"/>
    </source>
</evidence>
<keyword evidence="1" id="KW-0472">Membrane</keyword>